<dbReference type="KEGG" id="tje:TJEJU_0765"/>
<dbReference type="InterPro" id="IPR046621">
    <property type="entry name" value="DUF6734"/>
</dbReference>
<dbReference type="AlphaFoldDB" id="A0A238U6B3"/>
<sequence>MIIQSFWSKPFLQNSNHPNARFKGGWLDEKYFYYSIALSCLKFKENYSEIILYTDQHGKKVLGDILNLPYTQIHTTLDELDNYNPNLWALPKLHTYSLQEQPFIHVDTDVFIWEKFPESKVNSPIFCQNIEDNYPIYQETLDAILKIFDFVPTEIINSLYQNQRVLAFNAGVIGGNDITFYKNLYSKALEMIHKNEHLFPKIDVGMFNMIFEQLLGHALASKNDIGISPLLENVDSNFAKLTNFHLAGFQTNYVHAIGYAKRSLHACEQIEALLMYEYPEVYKDITRKGIENSLWENRFEISERRKEYLFTVYDYLRSKDISILYDTKFKLNPTVSFSEENENSVLSFISPQENKLEKLELIDWENLVFYFEEAMSTNELCRELLSDEDIQKTYTKNQLQEKVFSFILDKCILQEILIPEIFEDSDYTKFFLNKNLANFIS</sequence>
<dbReference type="OrthoDB" id="771064at2"/>
<gene>
    <name evidence="2" type="ORF">TJEJU_0765</name>
</gene>
<name>A0A238U6B3_9FLAO</name>
<dbReference type="Proteomes" id="UP000215214">
    <property type="component" value="Chromosome TJEJU"/>
</dbReference>
<dbReference type="RefSeq" id="WP_095069575.1">
    <property type="nucleotide sequence ID" value="NZ_LT899436.1"/>
</dbReference>
<protein>
    <recommendedName>
        <fullName evidence="1">DUF6734 domain-containing protein</fullName>
    </recommendedName>
</protein>
<proteinExistence type="predicted"/>
<evidence type="ECO:0000313" key="2">
    <source>
        <dbReference type="EMBL" id="SNR14536.1"/>
    </source>
</evidence>
<feature type="domain" description="DUF6734" evidence="1">
    <location>
        <begin position="2"/>
        <end position="287"/>
    </location>
</feature>
<reference evidence="2 3" key="1">
    <citation type="submission" date="2017-07" db="EMBL/GenBank/DDBJ databases">
        <authorList>
            <person name="Sun Z.S."/>
            <person name="Albrecht U."/>
            <person name="Echele G."/>
            <person name="Lee C.C."/>
        </authorList>
    </citation>
    <scope>NUCLEOTIDE SEQUENCE [LARGE SCALE GENOMIC DNA]</scope>
    <source>
        <strain evidence="3">type strain: KCTC 22618</strain>
    </source>
</reference>
<keyword evidence="3" id="KW-1185">Reference proteome</keyword>
<evidence type="ECO:0000259" key="1">
    <source>
        <dbReference type="Pfam" id="PF20508"/>
    </source>
</evidence>
<accession>A0A238U6B3</accession>
<dbReference type="Pfam" id="PF20508">
    <property type="entry name" value="DUF6734"/>
    <property type="match status" value="1"/>
</dbReference>
<dbReference type="EMBL" id="LT899436">
    <property type="protein sequence ID" value="SNR14536.1"/>
    <property type="molecule type" value="Genomic_DNA"/>
</dbReference>
<organism evidence="2 3">
    <name type="scientific">Tenacibaculum jejuense</name>
    <dbReference type="NCBI Taxonomy" id="584609"/>
    <lineage>
        <taxon>Bacteria</taxon>
        <taxon>Pseudomonadati</taxon>
        <taxon>Bacteroidota</taxon>
        <taxon>Flavobacteriia</taxon>
        <taxon>Flavobacteriales</taxon>
        <taxon>Flavobacteriaceae</taxon>
        <taxon>Tenacibaculum</taxon>
    </lineage>
</organism>
<evidence type="ECO:0000313" key="3">
    <source>
        <dbReference type="Proteomes" id="UP000215214"/>
    </source>
</evidence>